<keyword evidence="7" id="KW-0732">Signal</keyword>
<feature type="domain" description="Peptidase A1" evidence="8">
    <location>
        <begin position="119"/>
        <end position="427"/>
    </location>
</feature>
<comment type="similarity">
    <text evidence="1 5">Belongs to the peptidase A1 family.</text>
</comment>
<dbReference type="GO" id="GO:0004190">
    <property type="term" value="F:aspartic-type endopeptidase activity"/>
    <property type="evidence" value="ECO:0007669"/>
    <property type="project" value="UniProtKB-KW"/>
</dbReference>
<dbReference type="InParanoid" id="D8Q1G3"/>
<evidence type="ECO:0000259" key="8">
    <source>
        <dbReference type="PROSITE" id="PS51767"/>
    </source>
</evidence>
<dbReference type="KEGG" id="scm:SCHCO_02619343"/>
<dbReference type="VEuPathDB" id="FungiDB:SCHCODRAFT_02619343"/>
<dbReference type="OrthoDB" id="15189at2759"/>
<dbReference type="FunCoup" id="D8Q1G3">
    <property type="interactions" value="47"/>
</dbReference>
<keyword evidence="10" id="KW-1185">Reference proteome</keyword>
<dbReference type="InterPro" id="IPR001969">
    <property type="entry name" value="Aspartic_peptidase_AS"/>
</dbReference>
<protein>
    <recommendedName>
        <fullName evidence="8">Peptidase A1 domain-containing protein</fullName>
    </recommendedName>
</protein>
<feature type="region of interest" description="Disordered" evidence="6">
    <location>
        <begin position="430"/>
        <end position="550"/>
    </location>
</feature>
<name>D8Q1G3_SCHCM</name>
<dbReference type="EMBL" id="GL377305">
    <property type="protein sequence ID" value="EFI97935.1"/>
    <property type="molecule type" value="Genomic_DNA"/>
</dbReference>
<evidence type="ECO:0000256" key="4">
    <source>
        <dbReference type="PIRSR" id="PIRSR601461-2"/>
    </source>
</evidence>
<keyword evidence="4" id="KW-1015">Disulfide bond</keyword>
<dbReference type="PROSITE" id="PS00141">
    <property type="entry name" value="ASP_PROTEASE"/>
    <property type="match status" value="1"/>
</dbReference>
<evidence type="ECO:0000256" key="7">
    <source>
        <dbReference type="SAM" id="SignalP"/>
    </source>
</evidence>
<dbReference type="Proteomes" id="UP000007431">
    <property type="component" value="Unassembled WGS sequence"/>
</dbReference>
<dbReference type="GO" id="GO:0006508">
    <property type="term" value="P:proteolysis"/>
    <property type="evidence" value="ECO:0007669"/>
    <property type="project" value="UniProtKB-KW"/>
</dbReference>
<dbReference type="InterPro" id="IPR034164">
    <property type="entry name" value="Pepsin-like_dom"/>
</dbReference>
<dbReference type="PANTHER" id="PTHR47966:SF51">
    <property type="entry name" value="BETA-SITE APP-CLEAVING ENZYME, ISOFORM A-RELATED"/>
    <property type="match status" value="1"/>
</dbReference>
<dbReference type="FunFam" id="2.40.70.10:FF:000008">
    <property type="entry name" value="Cathepsin D"/>
    <property type="match status" value="1"/>
</dbReference>
<proteinExistence type="inferred from homology"/>
<dbReference type="Pfam" id="PF00026">
    <property type="entry name" value="Asp"/>
    <property type="match status" value="1"/>
</dbReference>
<dbReference type="PROSITE" id="PS51767">
    <property type="entry name" value="PEPTIDASE_A1"/>
    <property type="match status" value="1"/>
</dbReference>
<keyword evidence="2 5" id="KW-0064">Aspartyl protease</keyword>
<evidence type="ECO:0000256" key="5">
    <source>
        <dbReference type="RuleBase" id="RU000454"/>
    </source>
</evidence>
<dbReference type="PRINTS" id="PR00792">
    <property type="entry name" value="PEPSIN"/>
</dbReference>
<feature type="active site" evidence="3">
    <location>
        <position position="316"/>
    </location>
</feature>
<dbReference type="HOGENOM" id="CLU_013253_1_4_1"/>
<evidence type="ECO:0000256" key="1">
    <source>
        <dbReference type="ARBA" id="ARBA00007447"/>
    </source>
</evidence>
<gene>
    <name evidence="9" type="ORF">SCHCODRAFT_82048</name>
</gene>
<feature type="chain" id="PRO_5003120491" description="Peptidase A1 domain-containing protein" evidence="7">
    <location>
        <begin position="20"/>
        <end position="550"/>
    </location>
</feature>
<sequence>MFAYYSLLATVSLALSAAAIPVTLPAGQSVPIRRRAKLTTDDGIFDHDRAIQLTVLTQNKHRQNLVNLIANVGESALRKGAAIKDVARIPLPVKRNLEQRAALKKRQAVELTDEEEVEWPGSISVGTPAQDFYVVFDTGSADLWVPSSECSSTTCSSKDKYDASASSTSAEADGEFQIQYGDGSNVSGPIRKDTVTVGGVSAENQFFSPVSELSDSFADDPIDGILGMAYPTISNLKQDPWFTNAQKQGAVASNSFGFYLAEQGSELFVGGTNEKLYTGDFEYHETDPSEGYWLTTGATLNMNGQAAAQDFETIIDSGTTIMYGPPEVVKQVYSSIEGSTTYDEANGMYTFPCDSAPTVAFNWGGKDWEVTAENFNLGKTEQGSSDCVGALAGQDLGLGDNTWLIGDAFMKNVYTVFDFEQNAVGFAALSGSGSSGNSSSSAAPSSSASASGSAPASASVTASESGSASATESASEPAGSDSASESAPANSASAPVESSPSAPASAPAASGSSGSSAPGGQWPGSSDNGDDSGNWWNWFPWFNNGNDQKN</sequence>
<feature type="signal peptide" evidence="7">
    <location>
        <begin position="1"/>
        <end position="19"/>
    </location>
</feature>
<dbReference type="Gene3D" id="2.40.70.10">
    <property type="entry name" value="Acid Proteases"/>
    <property type="match status" value="2"/>
</dbReference>
<accession>D8Q1G3</accession>
<organism evidence="10">
    <name type="scientific">Schizophyllum commune (strain H4-8 / FGSC 9210)</name>
    <name type="common">Split gill fungus</name>
    <dbReference type="NCBI Taxonomy" id="578458"/>
    <lineage>
        <taxon>Eukaryota</taxon>
        <taxon>Fungi</taxon>
        <taxon>Dikarya</taxon>
        <taxon>Basidiomycota</taxon>
        <taxon>Agaricomycotina</taxon>
        <taxon>Agaricomycetes</taxon>
        <taxon>Agaricomycetidae</taxon>
        <taxon>Agaricales</taxon>
        <taxon>Schizophyllaceae</taxon>
        <taxon>Schizophyllum</taxon>
    </lineage>
</organism>
<keyword evidence="5" id="KW-0378">Hydrolase</keyword>
<dbReference type="GeneID" id="9595938"/>
<dbReference type="InterPro" id="IPR021109">
    <property type="entry name" value="Peptidase_aspartic_dom_sf"/>
</dbReference>
<reference evidence="9 10" key="1">
    <citation type="journal article" date="2010" name="Nat. Biotechnol.">
        <title>Genome sequence of the model mushroom Schizophyllum commune.</title>
        <authorList>
            <person name="Ohm R.A."/>
            <person name="de Jong J.F."/>
            <person name="Lugones L.G."/>
            <person name="Aerts A."/>
            <person name="Kothe E."/>
            <person name="Stajich J.E."/>
            <person name="de Vries R.P."/>
            <person name="Record E."/>
            <person name="Levasseur A."/>
            <person name="Baker S.E."/>
            <person name="Bartholomew K.A."/>
            <person name="Coutinho P.M."/>
            <person name="Erdmann S."/>
            <person name="Fowler T.J."/>
            <person name="Gathman A.C."/>
            <person name="Lombard V."/>
            <person name="Henrissat B."/>
            <person name="Knabe N."/>
            <person name="Kuees U."/>
            <person name="Lilly W.W."/>
            <person name="Lindquist E."/>
            <person name="Lucas S."/>
            <person name="Magnuson J.K."/>
            <person name="Piumi F."/>
            <person name="Raudaskoski M."/>
            <person name="Salamov A."/>
            <person name="Schmutz J."/>
            <person name="Schwarze F.W.M.R."/>
            <person name="vanKuyk P.A."/>
            <person name="Horton J.S."/>
            <person name="Grigoriev I.V."/>
            <person name="Woesten H.A.B."/>
        </authorList>
    </citation>
    <scope>NUCLEOTIDE SEQUENCE [LARGE SCALE GENOMIC DNA]</scope>
    <source>
        <strain evidence="10">H4-8 / FGSC 9210</strain>
    </source>
</reference>
<feature type="compositionally biased region" description="Low complexity" evidence="6">
    <location>
        <begin position="430"/>
        <end position="526"/>
    </location>
</feature>
<evidence type="ECO:0000256" key="3">
    <source>
        <dbReference type="PIRSR" id="PIRSR601461-1"/>
    </source>
</evidence>
<evidence type="ECO:0000256" key="2">
    <source>
        <dbReference type="ARBA" id="ARBA00022750"/>
    </source>
</evidence>
<dbReference type="eggNOG" id="KOG1339">
    <property type="taxonomic scope" value="Eukaryota"/>
</dbReference>
<feature type="disulfide bond" evidence="4">
    <location>
        <begin position="150"/>
        <end position="155"/>
    </location>
</feature>
<keyword evidence="5" id="KW-0645">Protease</keyword>
<dbReference type="AlphaFoldDB" id="D8Q1G3"/>
<evidence type="ECO:0000256" key="6">
    <source>
        <dbReference type="SAM" id="MobiDB-lite"/>
    </source>
</evidence>
<dbReference type="SUPFAM" id="SSF50630">
    <property type="entry name" value="Acid proteases"/>
    <property type="match status" value="1"/>
</dbReference>
<dbReference type="PANTHER" id="PTHR47966">
    <property type="entry name" value="BETA-SITE APP-CLEAVING ENZYME, ISOFORM A-RELATED"/>
    <property type="match status" value="1"/>
</dbReference>
<dbReference type="OMA" id="MIQADNI"/>
<feature type="compositionally biased region" description="Low complexity" evidence="6">
    <location>
        <begin position="533"/>
        <end position="550"/>
    </location>
</feature>
<evidence type="ECO:0000313" key="10">
    <source>
        <dbReference type="Proteomes" id="UP000007431"/>
    </source>
</evidence>
<feature type="active site" evidence="3">
    <location>
        <position position="137"/>
    </location>
</feature>
<dbReference type="CDD" id="cd05471">
    <property type="entry name" value="pepsin_like"/>
    <property type="match status" value="1"/>
</dbReference>
<dbReference type="InterPro" id="IPR033121">
    <property type="entry name" value="PEPTIDASE_A1"/>
</dbReference>
<dbReference type="RefSeq" id="XP_003032838.1">
    <property type="nucleotide sequence ID" value="XM_003032792.1"/>
</dbReference>
<dbReference type="InterPro" id="IPR001461">
    <property type="entry name" value="Aspartic_peptidase_A1"/>
</dbReference>
<evidence type="ECO:0000313" key="9">
    <source>
        <dbReference type="EMBL" id="EFI97935.1"/>
    </source>
</evidence>